<sequence length="67" mass="7363">MKMMETPWGHARSPGPSDGNNGFISFPEIRPGTGTYLFPDMCVGEDCVMLNLRAQCSTQANEINIEV</sequence>
<evidence type="ECO:0000256" key="1">
    <source>
        <dbReference type="SAM" id="MobiDB-lite"/>
    </source>
</evidence>
<organism evidence="2 3">
    <name type="scientific">Dufourea novaeangliae</name>
    <name type="common">Sweat bee</name>
    <dbReference type="NCBI Taxonomy" id="178035"/>
    <lineage>
        <taxon>Eukaryota</taxon>
        <taxon>Metazoa</taxon>
        <taxon>Ecdysozoa</taxon>
        <taxon>Arthropoda</taxon>
        <taxon>Hexapoda</taxon>
        <taxon>Insecta</taxon>
        <taxon>Pterygota</taxon>
        <taxon>Neoptera</taxon>
        <taxon>Endopterygota</taxon>
        <taxon>Hymenoptera</taxon>
        <taxon>Apocrita</taxon>
        <taxon>Aculeata</taxon>
        <taxon>Apoidea</taxon>
        <taxon>Anthophila</taxon>
        <taxon>Halictidae</taxon>
        <taxon>Rophitinae</taxon>
        <taxon>Dufourea</taxon>
    </lineage>
</organism>
<protein>
    <submittedName>
        <fullName evidence="2">Uncharacterized protein</fullName>
    </submittedName>
</protein>
<dbReference type="AlphaFoldDB" id="A0A154PNU6"/>
<reference evidence="2 3" key="1">
    <citation type="submission" date="2015-07" db="EMBL/GenBank/DDBJ databases">
        <title>The genome of Dufourea novaeangliae.</title>
        <authorList>
            <person name="Pan H."/>
            <person name="Kapheim K."/>
        </authorList>
    </citation>
    <scope>NUCLEOTIDE SEQUENCE [LARGE SCALE GENOMIC DNA]</scope>
    <source>
        <strain evidence="2">0120121106</strain>
        <tissue evidence="2">Whole body</tissue>
    </source>
</reference>
<feature type="region of interest" description="Disordered" evidence="1">
    <location>
        <begin position="1"/>
        <end position="25"/>
    </location>
</feature>
<accession>A0A154PNU6</accession>
<dbReference type="EMBL" id="KQ435007">
    <property type="protein sequence ID" value="KZC13555.1"/>
    <property type="molecule type" value="Genomic_DNA"/>
</dbReference>
<dbReference type="Proteomes" id="UP000076502">
    <property type="component" value="Unassembled WGS sequence"/>
</dbReference>
<keyword evidence="3" id="KW-1185">Reference proteome</keyword>
<gene>
    <name evidence="2" type="ORF">WN55_05107</name>
</gene>
<proteinExistence type="predicted"/>
<name>A0A154PNU6_DUFNO</name>
<evidence type="ECO:0000313" key="3">
    <source>
        <dbReference type="Proteomes" id="UP000076502"/>
    </source>
</evidence>
<evidence type="ECO:0000313" key="2">
    <source>
        <dbReference type="EMBL" id="KZC13555.1"/>
    </source>
</evidence>